<comment type="caution">
    <text evidence="1">The sequence shown here is derived from an EMBL/GenBank/DDBJ whole genome shotgun (WGS) entry which is preliminary data.</text>
</comment>
<proteinExistence type="predicted"/>
<sequence>MNKPTVYSSSQGYFISASIAWKRDSWNEPYWLKHKSSLGSAVGGEDGLGIYFGDPTNIEISTSSFYTADNFNKVYNQNITPSKSEPRGVYYRAQDHIYTSLAYEYTWDKAYITVWPNFKGRVNTTARTHFTHTWSSASISGVTVSSSGFSVSITNSNYAYDGVSTTGTAITY</sequence>
<name>A0ABW0U0Y4_9BACL</name>
<organism evidence="1 2">
    <name type="scientific">Sporosarcina koreensis</name>
    <dbReference type="NCBI Taxonomy" id="334735"/>
    <lineage>
        <taxon>Bacteria</taxon>
        <taxon>Bacillati</taxon>
        <taxon>Bacillota</taxon>
        <taxon>Bacilli</taxon>
        <taxon>Bacillales</taxon>
        <taxon>Caryophanaceae</taxon>
        <taxon>Sporosarcina</taxon>
    </lineage>
</organism>
<keyword evidence="2" id="KW-1185">Reference proteome</keyword>
<reference evidence="2" key="1">
    <citation type="journal article" date="2019" name="Int. J. Syst. Evol. Microbiol.">
        <title>The Global Catalogue of Microorganisms (GCM) 10K type strain sequencing project: providing services to taxonomists for standard genome sequencing and annotation.</title>
        <authorList>
            <consortium name="The Broad Institute Genomics Platform"/>
            <consortium name="The Broad Institute Genome Sequencing Center for Infectious Disease"/>
            <person name="Wu L."/>
            <person name="Ma J."/>
        </authorList>
    </citation>
    <scope>NUCLEOTIDE SEQUENCE [LARGE SCALE GENOMIC DNA]</scope>
    <source>
        <strain evidence="2">KACC 11299</strain>
    </source>
</reference>
<evidence type="ECO:0000313" key="1">
    <source>
        <dbReference type="EMBL" id="MFC5604979.1"/>
    </source>
</evidence>
<evidence type="ECO:0000313" key="2">
    <source>
        <dbReference type="Proteomes" id="UP001596071"/>
    </source>
</evidence>
<dbReference type="EMBL" id="JBHSNP010000029">
    <property type="protein sequence ID" value="MFC5604979.1"/>
    <property type="molecule type" value="Genomic_DNA"/>
</dbReference>
<dbReference type="Proteomes" id="UP001596071">
    <property type="component" value="Unassembled WGS sequence"/>
</dbReference>
<dbReference type="RefSeq" id="WP_381447347.1">
    <property type="nucleotide sequence ID" value="NZ_JBHSNP010000029.1"/>
</dbReference>
<gene>
    <name evidence="1" type="ORF">ACFPTP_17205</name>
</gene>
<accession>A0ABW0U0Y4</accession>
<protein>
    <submittedName>
        <fullName evidence="1">Uncharacterized protein</fullName>
    </submittedName>
</protein>